<evidence type="ECO:0000256" key="1">
    <source>
        <dbReference type="SAM" id="MobiDB-lite"/>
    </source>
</evidence>
<feature type="compositionally biased region" description="Basic and acidic residues" evidence="1">
    <location>
        <begin position="180"/>
        <end position="194"/>
    </location>
</feature>
<dbReference type="Proteomes" id="UP000757232">
    <property type="component" value="Unassembled WGS sequence"/>
</dbReference>
<protein>
    <submittedName>
        <fullName evidence="2">Uncharacterized protein</fullName>
    </submittedName>
</protein>
<organism evidence="2 3">
    <name type="scientific">Sanghuangporus baumii</name>
    <name type="common">Phellinus baumii</name>
    <dbReference type="NCBI Taxonomy" id="108892"/>
    <lineage>
        <taxon>Eukaryota</taxon>
        <taxon>Fungi</taxon>
        <taxon>Dikarya</taxon>
        <taxon>Basidiomycota</taxon>
        <taxon>Agaricomycotina</taxon>
        <taxon>Agaricomycetes</taxon>
        <taxon>Hymenochaetales</taxon>
        <taxon>Hymenochaetaceae</taxon>
        <taxon>Sanghuangporus</taxon>
    </lineage>
</organism>
<feature type="region of interest" description="Disordered" evidence="1">
    <location>
        <begin position="385"/>
        <end position="416"/>
    </location>
</feature>
<keyword evidence="3" id="KW-1185">Reference proteome</keyword>
<comment type="caution">
    <text evidence="2">The sequence shown here is derived from an EMBL/GenBank/DDBJ whole genome shotgun (WGS) entry which is preliminary data.</text>
</comment>
<accession>A0A9Q5N1Z0</accession>
<evidence type="ECO:0000313" key="3">
    <source>
        <dbReference type="Proteomes" id="UP000757232"/>
    </source>
</evidence>
<dbReference type="AlphaFoldDB" id="A0A9Q5N1Z0"/>
<evidence type="ECO:0000313" key="2">
    <source>
        <dbReference type="EMBL" id="OCB86552.1"/>
    </source>
</evidence>
<feature type="region of interest" description="Disordered" evidence="1">
    <location>
        <begin position="180"/>
        <end position="205"/>
    </location>
</feature>
<reference evidence="2" key="1">
    <citation type="submission" date="2016-06" db="EMBL/GenBank/DDBJ databases">
        <title>Draft Genome sequence of the fungus Inonotus baumii.</title>
        <authorList>
            <person name="Zhu H."/>
            <person name="Lin W."/>
        </authorList>
    </citation>
    <scope>NUCLEOTIDE SEQUENCE</scope>
    <source>
        <strain evidence="2">821</strain>
    </source>
</reference>
<feature type="region of interest" description="Disordered" evidence="1">
    <location>
        <begin position="25"/>
        <end position="50"/>
    </location>
</feature>
<proteinExistence type="predicted"/>
<dbReference type="EMBL" id="LNZH02000201">
    <property type="protein sequence ID" value="OCB86552.1"/>
    <property type="molecule type" value="Genomic_DNA"/>
</dbReference>
<dbReference type="OrthoDB" id="2585251at2759"/>
<gene>
    <name evidence="2" type="ORF">A7U60_g6448</name>
</gene>
<sequence>MQSAPKGLGHLASGVRSLHVHAHAPRPVFGAGSGVGAGAHHPPRPPTSTVAGRILQTTKTAFTRFLSHLTAPGFTHPVAWGQTARGLSTRVNTSVRPQTIQQGLSLPARHALPRPKVGPPFMPCATPATRSTVHVGLGTARNFSTARPLFQQFAQNVPVAGRAIYEADWNLEKRKMKDKKRMELKTTADEKENTRPASPLRAWPSEQAKKAKELERYFPVTESADTKVSTVLLVPLAPTPTSRLPLTETYGAEPTLLVVSDLEDILSSHRLHSLRVSSLFARLDAFGAWEKGAKFTALGDANGLCTVLRIEFNGWTESMVKNVLGDAGRGWCRMIEIRRDESRNLSEEKGTSAPISTVDEHDPATSVILPTLDFSASFHATCESLASHSSPPPSPPLSGASSPMPNVSELSFSPSSDFAMDNHSDADFDANFDMHSEFSSGSGSMISFSSDFLQRSAIAARDEDNDHGVLI</sequence>
<name>A0A9Q5N1Z0_SANBA</name>